<comment type="caution">
    <text evidence="1">The sequence shown here is derived from an EMBL/GenBank/DDBJ whole genome shotgun (WGS) entry which is preliminary data.</text>
</comment>
<gene>
    <name evidence="1" type="ORF">FC32_GL001310</name>
</gene>
<evidence type="ECO:0000313" key="1">
    <source>
        <dbReference type="EMBL" id="KRL84034.1"/>
    </source>
</evidence>
<dbReference type="EMBL" id="AZFT01000053">
    <property type="protein sequence ID" value="KRL84034.1"/>
    <property type="molecule type" value="Genomic_DNA"/>
</dbReference>
<reference evidence="1 2" key="1">
    <citation type="journal article" date="2015" name="Genome Announc.">
        <title>Expanding the biotechnology potential of lactobacilli through comparative genomics of 213 strains and associated genera.</title>
        <authorList>
            <person name="Sun Z."/>
            <person name="Harris H.M."/>
            <person name="McCann A."/>
            <person name="Guo C."/>
            <person name="Argimon S."/>
            <person name="Zhang W."/>
            <person name="Yang X."/>
            <person name="Jeffery I.B."/>
            <person name="Cooney J.C."/>
            <person name="Kagawa T.F."/>
            <person name="Liu W."/>
            <person name="Song Y."/>
            <person name="Salvetti E."/>
            <person name="Wrobel A."/>
            <person name="Rasinkangas P."/>
            <person name="Parkhill J."/>
            <person name="Rea M.C."/>
            <person name="O'Sullivan O."/>
            <person name="Ritari J."/>
            <person name="Douillard F.P."/>
            <person name="Paul Ross R."/>
            <person name="Yang R."/>
            <person name="Briner A.E."/>
            <person name="Felis G.E."/>
            <person name="de Vos W.M."/>
            <person name="Barrangou R."/>
            <person name="Klaenhammer T.R."/>
            <person name="Caufield P.W."/>
            <person name="Cui Y."/>
            <person name="Zhang H."/>
            <person name="O'Toole P.W."/>
        </authorList>
    </citation>
    <scope>NUCLEOTIDE SEQUENCE [LARGE SCALE GENOMIC DNA]</scope>
    <source>
        <strain evidence="1 2">DSM 16634</strain>
    </source>
</reference>
<dbReference type="Proteomes" id="UP000051324">
    <property type="component" value="Unassembled WGS sequence"/>
</dbReference>
<sequence>MMQNIKQQLRASLTAIQDETTSYQLINQDIEFIRFILKKVVFFKFLYSKRFECTHCSILSTEFLYLLKYFCAGDYRAFLLSERTIIETSLKIIVHCNERITTTELIKRADFSGDDKSRVTDIFKKDSQIIHHSISIDETDNINMLVTDMLKKSNKLIDPKERQKVIRQNMDVVKILMKRMIYLYEEDMSLIFLRQLDILTFLTNYEIK</sequence>
<dbReference type="RefSeq" id="WP_025087495.1">
    <property type="nucleotide sequence ID" value="NZ_AZFT01000053.1"/>
</dbReference>
<dbReference type="AlphaFoldDB" id="A0A0R1TZK4"/>
<dbReference type="PATRIC" id="fig|1423724.4.peg.1370"/>
<dbReference type="STRING" id="1423724.FC32_GL001310"/>
<keyword evidence="2" id="KW-1185">Reference proteome</keyword>
<organism evidence="1 2">
    <name type="scientific">Ligilactobacillus apodemi DSM 16634 = JCM 16172</name>
    <dbReference type="NCBI Taxonomy" id="1423724"/>
    <lineage>
        <taxon>Bacteria</taxon>
        <taxon>Bacillati</taxon>
        <taxon>Bacillota</taxon>
        <taxon>Bacilli</taxon>
        <taxon>Lactobacillales</taxon>
        <taxon>Lactobacillaceae</taxon>
        <taxon>Ligilactobacillus</taxon>
    </lineage>
</organism>
<proteinExistence type="predicted"/>
<name>A0A0R1TZK4_9LACO</name>
<accession>A0A0R1TZK4</accession>
<evidence type="ECO:0000313" key="2">
    <source>
        <dbReference type="Proteomes" id="UP000051324"/>
    </source>
</evidence>
<protein>
    <submittedName>
        <fullName evidence="1">Uncharacterized protein</fullName>
    </submittedName>
</protein>